<dbReference type="AlphaFoldDB" id="F6QL57"/>
<organism evidence="6 7">
    <name type="scientific">Ciona intestinalis</name>
    <name type="common">Transparent sea squirt</name>
    <name type="synonym">Ascidia intestinalis</name>
    <dbReference type="NCBI Taxonomy" id="7719"/>
    <lineage>
        <taxon>Eukaryota</taxon>
        <taxon>Metazoa</taxon>
        <taxon>Chordata</taxon>
        <taxon>Tunicata</taxon>
        <taxon>Ascidiacea</taxon>
        <taxon>Phlebobranchia</taxon>
        <taxon>Cionidae</taxon>
        <taxon>Ciona</taxon>
    </lineage>
</organism>
<reference evidence="6" key="4">
    <citation type="submission" date="2025-09" db="UniProtKB">
        <authorList>
            <consortium name="Ensembl"/>
        </authorList>
    </citation>
    <scope>IDENTIFICATION</scope>
</reference>
<dbReference type="Gene3D" id="3.30.300.30">
    <property type="match status" value="1"/>
</dbReference>
<dbReference type="CDD" id="cd05911">
    <property type="entry name" value="Firefly_Luc_like"/>
    <property type="match status" value="1"/>
</dbReference>
<name>F6QL57_CIOIN</name>
<dbReference type="InParanoid" id="F6QL57"/>
<evidence type="ECO:0000313" key="7">
    <source>
        <dbReference type="Proteomes" id="UP000008144"/>
    </source>
</evidence>
<sequence>MVLHSDYPELVIPKVSVFDYVVQHAREHEDKTALIEGSTGQSFTFNQVCDLSIKFASVLNKRGLRRQEVVAVCCSNCIEYPILVLGAAANNAISTTCNPHYTYHEMLKQFQHCQPKFVITDADQVEKVKQIADQVKSIQEIFTVGKVNALVAEDDGKGFPFGTQINLTEDIAFLWYSSGTTGIPKGVIHTHYSFVALLTLLRGLGKPPPNTITYSVLPMFHAYGALRLFSNLKGSNHVIDKRFHMETFLKAVEKYKISSFSAVPPILIAIKNYPHLNKYDLSSLTAIGSGAAPLSPSVNVSVMQKMQALVVQGWGLTEIVCIAAHFSPAAPLTTVGFLLPNTKIKVVHPETRKELGVGEDGELLVKGPHLMKGYYNDPVASSLAFNHEEWFCTGDIGHYDHDGYVYIVDRMKELIKYKGFQVPPAELESVILSNPKVADVGVTGIPDPEAGEVPRAYVVRKDGTLTEEELNNFVQSRVSKYKYLYGGIKFVNSIPKSPTGKILRRKLHEHALKELNKL</sequence>
<evidence type="ECO:0000259" key="5">
    <source>
        <dbReference type="Pfam" id="PF13193"/>
    </source>
</evidence>
<dbReference type="PANTHER" id="PTHR24096:SF149">
    <property type="entry name" value="AMP-BINDING DOMAIN-CONTAINING PROTEIN-RELATED"/>
    <property type="match status" value="1"/>
</dbReference>
<dbReference type="FunFam" id="3.30.300.30:FF:000007">
    <property type="entry name" value="4-coumarate--CoA ligase 2"/>
    <property type="match status" value="1"/>
</dbReference>
<accession>A0A1W2WCR0</accession>
<feature type="domain" description="AMP-binding enzyme C-terminal" evidence="5">
    <location>
        <begin position="426"/>
        <end position="501"/>
    </location>
</feature>
<reference evidence="6" key="2">
    <citation type="journal article" date="2008" name="Genome Biol.">
        <title>Improved genome assembly and evidence-based global gene model set for the chordate Ciona intestinalis: new insight into intron and operon populations.</title>
        <authorList>
            <person name="Satou Y."/>
            <person name="Mineta K."/>
            <person name="Ogasawara M."/>
            <person name="Sasakura Y."/>
            <person name="Shoguchi E."/>
            <person name="Ueno K."/>
            <person name="Yamada L."/>
            <person name="Matsumoto J."/>
            <person name="Wasserscheid J."/>
            <person name="Dewar K."/>
            <person name="Wiley G.B."/>
            <person name="Macmil S.L."/>
            <person name="Roe B.A."/>
            <person name="Zeller R.W."/>
            <person name="Hastings K.E."/>
            <person name="Lemaire P."/>
            <person name="Lindquist E."/>
            <person name="Endo T."/>
            <person name="Hotta K."/>
            <person name="Inaba K."/>
        </authorList>
    </citation>
    <scope>NUCLEOTIDE SEQUENCE [LARGE SCALE GENOMIC DNA]</scope>
    <source>
        <strain evidence="6">wild type</strain>
    </source>
</reference>
<feature type="domain" description="AMP-dependent synthetase/ligase" evidence="4">
    <location>
        <begin position="23"/>
        <end position="375"/>
    </location>
</feature>
<dbReference type="OrthoDB" id="10253869at2759"/>
<evidence type="ECO:0000256" key="1">
    <source>
        <dbReference type="ARBA" id="ARBA00006432"/>
    </source>
</evidence>
<evidence type="ECO:0000256" key="3">
    <source>
        <dbReference type="ARBA" id="ARBA00023098"/>
    </source>
</evidence>
<reference evidence="7" key="1">
    <citation type="journal article" date="2002" name="Science">
        <title>The draft genome of Ciona intestinalis: insights into chordate and vertebrate origins.</title>
        <authorList>
            <person name="Dehal P."/>
            <person name="Satou Y."/>
            <person name="Campbell R.K."/>
            <person name="Chapman J."/>
            <person name="Degnan B."/>
            <person name="De Tomaso A."/>
            <person name="Davidson B."/>
            <person name="Di Gregorio A."/>
            <person name="Gelpke M."/>
            <person name="Goodstein D.M."/>
            <person name="Harafuji N."/>
            <person name="Hastings K.E."/>
            <person name="Ho I."/>
            <person name="Hotta K."/>
            <person name="Huang W."/>
            <person name="Kawashima T."/>
            <person name="Lemaire P."/>
            <person name="Martinez D."/>
            <person name="Meinertzhagen I.A."/>
            <person name="Necula S."/>
            <person name="Nonaka M."/>
            <person name="Putnam N."/>
            <person name="Rash S."/>
            <person name="Saiga H."/>
            <person name="Satake M."/>
            <person name="Terry A."/>
            <person name="Yamada L."/>
            <person name="Wang H.G."/>
            <person name="Awazu S."/>
            <person name="Azumi K."/>
            <person name="Boore J."/>
            <person name="Branno M."/>
            <person name="Chin-Bow S."/>
            <person name="DeSantis R."/>
            <person name="Doyle S."/>
            <person name="Francino P."/>
            <person name="Keys D.N."/>
            <person name="Haga S."/>
            <person name="Hayashi H."/>
            <person name="Hino K."/>
            <person name="Imai K.S."/>
            <person name="Inaba K."/>
            <person name="Kano S."/>
            <person name="Kobayashi K."/>
            <person name="Kobayashi M."/>
            <person name="Lee B.I."/>
            <person name="Makabe K.W."/>
            <person name="Manohar C."/>
            <person name="Matassi G."/>
            <person name="Medina M."/>
            <person name="Mochizuki Y."/>
            <person name="Mount S."/>
            <person name="Morishita T."/>
            <person name="Miura S."/>
            <person name="Nakayama A."/>
            <person name="Nishizaka S."/>
            <person name="Nomoto H."/>
            <person name="Ohta F."/>
            <person name="Oishi K."/>
            <person name="Rigoutsos I."/>
            <person name="Sano M."/>
            <person name="Sasaki A."/>
            <person name="Sasakura Y."/>
            <person name="Shoguchi E."/>
            <person name="Shin-i T."/>
            <person name="Spagnuolo A."/>
            <person name="Stainier D."/>
            <person name="Suzuki M.M."/>
            <person name="Tassy O."/>
            <person name="Takatori N."/>
            <person name="Tokuoka M."/>
            <person name="Yagi K."/>
            <person name="Yoshizaki F."/>
            <person name="Wada S."/>
            <person name="Zhang C."/>
            <person name="Hyatt P.D."/>
            <person name="Larimer F."/>
            <person name="Detter C."/>
            <person name="Doggett N."/>
            <person name="Glavina T."/>
            <person name="Hawkins T."/>
            <person name="Richardson P."/>
            <person name="Lucas S."/>
            <person name="Kohara Y."/>
            <person name="Levine M."/>
            <person name="Satoh N."/>
            <person name="Rokhsar D.S."/>
        </authorList>
    </citation>
    <scope>NUCLEOTIDE SEQUENCE [LARGE SCALE GENOMIC DNA]</scope>
</reference>
<dbReference type="RefSeq" id="XP_026691236.1">
    <property type="nucleotide sequence ID" value="XM_026835435.1"/>
</dbReference>
<keyword evidence="3" id="KW-0443">Lipid metabolism</keyword>
<comment type="similarity">
    <text evidence="1">Belongs to the ATP-dependent AMP-binding enzyme family.</text>
</comment>
<dbReference type="STRING" id="7719.ENSCINP00000013265"/>
<dbReference type="InterPro" id="IPR045851">
    <property type="entry name" value="AMP-bd_C_sf"/>
</dbReference>
<dbReference type="InterPro" id="IPR000873">
    <property type="entry name" value="AMP-dep_synth/lig_dom"/>
</dbReference>
<dbReference type="GO" id="GO:0006629">
    <property type="term" value="P:lipid metabolic process"/>
    <property type="evidence" value="ECO:0007669"/>
    <property type="project" value="UniProtKB-KW"/>
</dbReference>
<keyword evidence="7" id="KW-1185">Reference proteome</keyword>
<dbReference type="Gene3D" id="3.40.50.12780">
    <property type="entry name" value="N-terminal domain of ligase-like"/>
    <property type="match status" value="1"/>
</dbReference>
<dbReference type="PANTHER" id="PTHR24096">
    <property type="entry name" value="LONG-CHAIN-FATTY-ACID--COA LIGASE"/>
    <property type="match status" value="1"/>
</dbReference>
<reference evidence="6" key="3">
    <citation type="submission" date="2025-08" db="UniProtKB">
        <authorList>
            <consortium name="Ensembl"/>
        </authorList>
    </citation>
    <scope>IDENTIFICATION</scope>
</reference>
<dbReference type="Ensembl" id="ENSCINT00000013265.3">
    <property type="protein sequence ID" value="ENSCINP00000013265.3"/>
    <property type="gene ID" value="ENSCING00000006439.3"/>
</dbReference>
<dbReference type="InterPro" id="IPR020845">
    <property type="entry name" value="AMP-binding_CS"/>
</dbReference>
<keyword evidence="2" id="KW-0436">Ligase</keyword>
<dbReference type="Proteomes" id="UP000008144">
    <property type="component" value="Chromosome 8"/>
</dbReference>
<gene>
    <name evidence="6" type="primary">LOC100180897</name>
</gene>
<dbReference type="KEGG" id="cin:100180897"/>
<dbReference type="InterPro" id="IPR042099">
    <property type="entry name" value="ANL_N_sf"/>
</dbReference>
<protein>
    <submittedName>
        <fullName evidence="6">4-coumarate--CoA ligase 1-like</fullName>
    </submittedName>
</protein>
<dbReference type="EMBL" id="EAAA01002677">
    <property type="status" value="NOT_ANNOTATED_CDS"/>
    <property type="molecule type" value="Genomic_DNA"/>
</dbReference>
<dbReference type="Pfam" id="PF00501">
    <property type="entry name" value="AMP-binding"/>
    <property type="match status" value="1"/>
</dbReference>
<dbReference type="SUPFAM" id="SSF56801">
    <property type="entry name" value="Acetyl-CoA synthetase-like"/>
    <property type="match status" value="1"/>
</dbReference>
<evidence type="ECO:0000256" key="2">
    <source>
        <dbReference type="ARBA" id="ARBA00022598"/>
    </source>
</evidence>
<dbReference type="PROSITE" id="PS00455">
    <property type="entry name" value="AMP_BINDING"/>
    <property type="match status" value="1"/>
</dbReference>
<accession>F6QL57</accession>
<dbReference type="GeneTree" id="ENSGT00940000164794"/>
<evidence type="ECO:0000313" key="6">
    <source>
        <dbReference type="Ensembl" id="ENSCINP00000013265.3"/>
    </source>
</evidence>
<dbReference type="HOGENOM" id="CLU_000022_59_2_1"/>
<dbReference type="GO" id="GO:0016405">
    <property type="term" value="F:CoA-ligase activity"/>
    <property type="evidence" value="ECO:0000318"/>
    <property type="project" value="GO_Central"/>
</dbReference>
<dbReference type="GeneID" id="100180897"/>
<evidence type="ECO:0000259" key="4">
    <source>
        <dbReference type="Pfam" id="PF00501"/>
    </source>
</evidence>
<dbReference type="InterPro" id="IPR025110">
    <property type="entry name" value="AMP-bd_C"/>
</dbReference>
<dbReference type="OMA" id="WMGKYEW"/>
<dbReference type="Pfam" id="PF13193">
    <property type="entry name" value="AMP-binding_C"/>
    <property type="match status" value="1"/>
</dbReference>
<proteinExistence type="inferred from homology"/>